<accession>A0A7M7P3J1</accession>
<feature type="region of interest" description="Disordered" evidence="1">
    <location>
        <begin position="228"/>
        <end position="260"/>
    </location>
</feature>
<dbReference type="SUPFAM" id="SSF49785">
    <property type="entry name" value="Galactose-binding domain-like"/>
    <property type="match status" value="2"/>
</dbReference>
<evidence type="ECO:0000313" key="3">
    <source>
        <dbReference type="EnsemblMetazoa" id="XP_030845724"/>
    </source>
</evidence>
<dbReference type="CDD" id="cd00057">
    <property type="entry name" value="FA58C"/>
    <property type="match status" value="2"/>
</dbReference>
<dbReference type="OrthoDB" id="6084983at2759"/>
<reference evidence="4" key="1">
    <citation type="submission" date="2015-02" db="EMBL/GenBank/DDBJ databases">
        <title>Genome sequencing for Strongylocentrotus purpuratus.</title>
        <authorList>
            <person name="Murali S."/>
            <person name="Liu Y."/>
            <person name="Vee V."/>
            <person name="English A."/>
            <person name="Wang M."/>
            <person name="Skinner E."/>
            <person name="Han Y."/>
            <person name="Muzny D.M."/>
            <person name="Worley K.C."/>
            <person name="Gibbs R.A."/>
        </authorList>
    </citation>
    <scope>NUCLEOTIDE SEQUENCE</scope>
</reference>
<dbReference type="EnsemblMetazoa" id="XM_030989864">
    <property type="protein sequence ID" value="XP_030845724"/>
    <property type="gene ID" value="LOC115925853"/>
</dbReference>
<evidence type="ECO:0000256" key="1">
    <source>
        <dbReference type="SAM" id="MobiDB-lite"/>
    </source>
</evidence>
<dbReference type="KEGG" id="spu:115925853"/>
<dbReference type="InterPro" id="IPR008979">
    <property type="entry name" value="Galactose-bd-like_sf"/>
</dbReference>
<dbReference type="AlphaFoldDB" id="A0A7M7P3J1"/>
<dbReference type="InterPro" id="IPR000421">
    <property type="entry name" value="FA58C"/>
</dbReference>
<dbReference type="GeneID" id="115925853"/>
<feature type="domain" description="F5/8 type C" evidence="2">
    <location>
        <begin position="228"/>
        <end position="398"/>
    </location>
</feature>
<dbReference type="PANTHER" id="PTHR24543">
    <property type="entry name" value="MULTICOPPER OXIDASE-RELATED"/>
    <property type="match status" value="1"/>
</dbReference>
<proteinExistence type="predicted"/>
<evidence type="ECO:0000313" key="4">
    <source>
        <dbReference type="Proteomes" id="UP000007110"/>
    </source>
</evidence>
<dbReference type="RefSeq" id="XP_030845724.1">
    <property type="nucleotide sequence ID" value="XM_030989864.1"/>
</dbReference>
<sequence>MSSLDNHSESVTVICPANVTNITNCWYEEMAAINRREASVAVVCCTLNPCSTPRGSPVGLESGKVPDSAITVSSELGPSHIKQRARLNSPSAWIPAVDDEDPWLQIKFNSTFFITAIITQGWNIICWVTSYTVSSSMDGVSWTNYQDINTNTVKVYTGNYDQNSFVVHTMFTPVECRFFRIYPKTAYEKYQPPLTSLLALRLELTGYGPLNDLVAAMNQEEVSCSRPIRGEGMGVEDGRIPDSSLTSSSRHSHGYTASDGRLNGGVSVDEKAAWIARNNDKDKWVKGAFPRHPNSKMVYDHYQIDLGKTSTVTGLIVQGRYNLTQWVTSVKVSYSLDDVTWTYALEPQCGEQKVYAANYNEYTPETILFPRPITARYVRIHPLTWHGHQAMRYEVLGIAG</sequence>
<dbReference type="OMA" id="IIGPCRP"/>
<dbReference type="InParanoid" id="A0A7M7P3J1"/>
<dbReference type="PANTHER" id="PTHR24543:SF325">
    <property type="entry name" value="F5_8 TYPE C DOMAIN-CONTAINING PROTEIN"/>
    <property type="match status" value="1"/>
</dbReference>
<feature type="domain" description="F5/8 type C" evidence="2">
    <location>
        <begin position="50"/>
        <end position="207"/>
    </location>
</feature>
<dbReference type="SMART" id="SM00231">
    <property type="entry name" value="FA58C"/>
    <property type="match status" value="2"/>
</dbReference>
<reference evidence="3" key="2">
    <citation type="submission" date="2021-01" db="UniProtKB">
        <authorList>
            <consortium name="EnsemblMetazoa"/>
        </authorList>
    </citation>
    <scope>IDENTIFICATION</scope>
</reference>
<name>A0A7M7P3J1_STRPU</name>
<keyword evidence="4" id="KW-1185">Reference proteome</keyword>
<dbReference type="Gene3D" id="2.60.120.260">
    <property type="entry name" value="Galactose-binding domain-like"/>
    <property type="match status" value="2"/>
</dbReference>
<protein>
    <recommendedName>
        <fullName evidence="2">F5/8 type C domain-containing protein</fullName>
    </recommendedName>
</protein>
<dbReference type="PROSITE" id="PS50022">
    <property type="entry name" value="FA58C_3"/>
    <property type="match status" value="2"/>
</dbReference>
<dbReference type="Pfam" id="PF00754">
    <property type="entry name" value="F5_F8_type_C"/>
    <property type="match status" value="2"/>
</dbReference>
<dbReference type="Proteomes" id="UP000007110">
    <property type="component" value="Unassembled WGS sequence"/>
</dbReference>
<organism evidence="3 4">
    <name type="scientific">Strongylocentrotus purpuratus</name>
    <name type="common">Purple sea urchin</name>
    <dbReference type="NCBI Taxonomy" id="7668"/>
    <lineage>
        <taxon>Eukaryota</taxon>
        <taxon>Metazoa</taxon>
        <taxon>Echinodermata</taxon>
        <taxon>Eleutherozoa</taxon>
        <taxon>Echinozoa</taxon>
        <taxon>Echinoidea</taxon>
        <taxon>Euechinoidea</taxon>
        <taxon>Echinacea</taxon>
        <taxon>Camarodonta</taxon>
        <taxon>Echinidea</taxon>
        <taxon>Strongylocentrotidae</taxon>
        <taxon>Strongylocentrotus</taxon>
    </lineage>
</organism>
<evidence type="ECO:0000259" key="2">
    <source>
        <dbReference type="PROSITE" id="PS50022"/>
    </source>
</evidence>